<gene>
    <name evidence="1" type="ORF">RSOLAG1IB_02032</name>
</gene>
<keyword evidence="2" id="KW-1185">Reference proteome</keyword>
<evidence type="ECO:0000313" key="2">
    <source>
        <dbReference type="Proteomes" id="UP000059188"/>
    </source>
</evidence>
<dbReference type="AlphaFoldDB" id="A0A0B7FIH1"/>
<accession>A0A0B7FIH1</accession>
<protein>
    <submittedName>
        <fullName evidence="1">Uncharacterized protein</fullName>
    </submittedName>
</protein>
<dbReference type="Proteomes" id="UP000059188">
    <property type="component" value="Unassembled WGS sequence"/>
</dbReference>
<organism evidence="1 2">
    <name type="scientific">Thanatephorus cucumeris (strain AG1-IB / isolate 7/3/14)</name>
    <name type="common">Lettuce bottom rot fungus</name>
    <name type="synonym">Rhizoctonia solani</name>
    <dbReference type="NCBI Taxonomy" id="1108050"/>
    <lineage>
        <taxon>Eukaryota</taxon>
        <taxon>Fungi</taxon>
        <taxon>Dikarya</taxon>
        <taxon>Basidiomycota</taxon>
        <taxon>Agaricomycotina</taxon>
        <taxon>Agaricomycetes</taxon>
        <taxon>Cantharellales</taxon>
        <taxon>Ceratobasidiaceae</taxon>
        <taxon>Rhizoctonia</taxon>
        <taxon>Rhizoctonia solani AG-1</taxon>
    </lineage>
</organism>
<proteinExistence type="predicted"/>
<dbReference type="EMBL" id="LN679101">
    <property type="protein sequence ID" value="CEL56018.1"/>
    <property type="molecule type" value="Genomic_DNA"/>
</dbReference>
<reference evidence="1 2" key="1">
    <citation type="submission" date="2014-11" db="EMBL/GenBank/DDBJ databases">
        <authorList>
            <person name="Wibberg Daniel"/>
        </authorList>
    </citation>
    <scope>NUCLEOTIDE SEQUENCE [LARGE SCALE GENOMIC DNA]</scope>
    <source>
        <strain evidence="1">Rhizoctonia solani AG1-IB 7/3/14</strain>
    </source>
</reference>
<name>A0A0B7FIH1_THACB</name>
<sequence>MAPPTTDIGSAENVKRPFALSHNRVQNGGGARCVSGNYGGRRDHASYSWGHQRNALPSHCGVQWEYVIDLSIRCLPF</sequence>
<evidence type="ECO:0000313" key="1">
    <source>
        <dbReference type="EMBL" id="CEL56018.1"/>
    </source>
</evidence>